<evidence type="ECO:0000313" key="2">
    <source>
        <dbReference type="Proteomes" id="UP000541810"/>
    </source>
</evidence>
<gene>
    <name evidence="1" type="ORF">HNQ40_002108</name>
</gene>
<organism evidence="1 2">
    <name type="scientific">Algisphaera agarilytica</name>
    <dbReference type="NCBI Taxonomy" id="1385975"/>
    <lineage>
        <taxon>Bacteria</taxon>
        <taxon>Pseudomonadati</taxon>
        <taxon>Planctomycetota</taxon>
        <taxon>Phycisphaerae</taxon>
        <taxon>Phycisphaerales</taxon>
        <taxon>Phycisphaeraceae</taxon>
        <taxon>Algisphaera</taxon>
    </lineage>
</organism>
<protein>
    <submittedName>
        <fullName evidence="1">Uncharacterized protein</fullName>
    </submittedName>
</protein>
<name>A0A7X0H6R8_9BACT</name>
<dbReference type="EMBL" id="JACHGY010000001">
    <property type="protein sequence ID" value="MBB6430302.1"/>
    <property type="molecule type" value="Genomic_DNA"/>
</dbReference>
<evidence type="ECO:0000313" key="1">
    <source>
        <dbReference type="EMBL" id="MBB6430302.1"/>
    </source>
</evidence>
<dbReference type="AlphaFoldDB" id="A0A7X0H6R8"/>
<sequence length="163" mass="18041">MPSVDEEPSDLGKLAKIFKKSKQGGIYATALALAAWAGQEMPSVNSITGRNSGSYSSSVEIDLGAAIFVRFDKPASDDEKAVKQQKSFETWLVDQYGGFSRYEVRTSTYPISTERDCLLYTIAIESRLLNDFGSPKTRSVVRTIDLNLKKHFTRLESPLVVGH</sequence>
<reference evidence="1 2" key="1">
    <citation type="submission" date="2020-08" db="EMBL/GenBank/DDBJ databases">
        <title>Genomic Encyclopedia of Type Strains, Phase IV (KMG-IV): sequencing the most valuable type-strain genomes for metagenomic binning, comparative biology and taxonomic classification.</title>
        <authorList>
            <person name="Goeker M."/>
        </authorList>
    </citation>
    <scope>NUCLEOTIDE SEQUENCE [LARGE SCALE GENOMIC DNA]</scope>
    <source>
        <strain evidence="1 2">DSM 103725</strain>
    </source>
</reference>
<dbReference type="Proteomes" id="UP000541810">
    <property type="component" value="Unassembled WGS sequence"/>
</dbReference>
<dbReference type="RefSeq" id="WP_184677823.1">
    <property type="nucleotide sequence ID" value="NZ_JACHGY010000001.1"/>
</dbReference>
<comment type="caution">
    <text evidence="1">The sequence shown here is derived from an EMBL/GenBank/DDBJ whole genome shotgun (WGS) entry which is preliminary data.</text>
</comment>
<accession>A0A7X0H6R8</accession>
<proteinExistence type="predicted"/>
<keyword evidence="2" id="KW-1185">Reference proteome</keyword>